<reference evidence="2" key="1">
    <citation type="journal article" date="2019" name="Int. J. Syst. Evol. Microbiol.">
        <title>The Global Catalogue of Microorganisms (GCM) 10K type strain sequencing project: providing services to taxonomists for standard genome sequencing and annotation.</title>
        <authorList>
            <consortium name="The Broad Institute Genomics Platform"/>
            <consortium name="The Broad Institute Genome Sequencing Center for Infectious Disease"/>
            <person name="Wu L."/>
            <person name="Ma J."/>
        </authorList>
    </citation>
    <scope>NUCLEOTIDE SEQUENCE [LARGE SCALE GENOMIC DNA]</scope>
    <source>
        <strain evidence="2">JCM 3272</strain>
    </source>
</reference>
<evidence type="ECO:0000313" key="2">
    <source>
        <dbReference type="Proteomes" id="UP001501444"/>
    </source>
</evidence>
<dbReference type="EMBL" id="BAAARV010000025">
    <property type="protein sequence ID" value="GAA2347280.1"/>
    <property type="molecule type" value="Genomic_DNA"/>
</dbReference>
<gene>
    <name evidence="1" type="ORF">GCM10010170_034730</name>
</gene>
<protein>
    <submittedName>
        <fullName evidence="1">Uncharacterized protein</fullName>
    </submittedName>
</protein>
<organism evidence="1 2">
    <name type="scientific">Dactylosporangium salmoneum</name>
    <dbReference type="NCBI Taxonomy" id="53361"/>
    <lineage>
        <taxon>Bacteria</taxon>
        <taxon>Bacillati</taxon>
        <taxon>Actinomycetota</taxon>
        <taxon>Actinomycetes</taxon>
        <taxon>Micromonosporales</taxon>
        <taxon>Micromonosporaceae</taxon>
        <taxon>Dactylosporangium</taxon>
    </lineage>
</organism>
<sequence>MAAPSVVVAVLPDCDIHRQMFGTHRSAEFDAPLAHVPGRPGAYLCGDCLPTWGPGEGSGLVQRLTLCDFQPATTPKEIS</sequence>
<accession>A0ABP5T801</accession>
<evidence type="ECO:0000313" key="1">
    <source>
        <dbReference type="EMBL" id="GAA2347280.1"/>
    </source>
</evidence>
<name>A0ABP5T801_9ACTN</name>
<proteinExistence type="predicted"/>
<dbReference type="Proteomes" id="UP001501444">
    <property type="component" value="Unassembled WGS sequence"/>
</dbReference>
<dbReference type="RefSeq" id="WP_344613423.1">
    <property type="nucleotide sequence ID" value="NZ_BAAARV010000025.1"/>
</dbReference>
<keyword evidence="2" id="KW-1185">Reference proteome</keyword>
<comment type="caution">
    <text evidence="1">The sequence shown here is derived from an EMBL/GenBank/DDBJ whole genome shotgun (WGS) entry which is preliminary data.</text>
</comment>